<evidence type="ECO:0000256" key="3">
    <source>
        <dbReference type="ARBA" id="ARBA00022448"/>
    </source>
</evidence>
<feature type="domain" description="ABC transporter" evidence="9">
    <location>
        <begin position="11"/>
        <end position="245"/>
    </location>
</feature>
<dbReference type="GO" id="GO:0015424">
    <property type="term" value="F:ABC-type amino acid transporter activity"/>
    <property type="evidence" value="ECO:0007669"/>
    <property type="project" value="InterPro"/>
</dbReference>
<keyword evidence="11" id="KW-1185">Reference proteome</keyword>
<proteinExistence type="inferred from homology"/>
<dbReference type="PROSITE" id="PS50893">
    <property type="entry name" value="ABC_TRANSPORTER_2"/>
    <property type="match status" value="1"/>
</dbReference>
<dbReference type="AlphaFoldDB" id="A0A3A8AU12"/>
<dbReference type="EMBL" id="RAPE01000003">
    <property type="protein sequence ID" value="RKF14181.1"/>
    <property type="molecule type" value="Genomic_DNA"/>
</dbReference>
<comment type="caution">
    <text evidence="10">The sequence shown here is derived from an EMBL/GenBank/DDBJ whole genome shotgun (WGS) entry which is preliminary data.</text>
</comment>
<name>A0A3A8AU12_9RHOB</name>
<dbReference type="PANTHER" id="PTHR43166">
    <property type="entry name" value="AMINO ACID IMPORT ATP-BINDING PROTEIN"/>
    <property type="match status" value="1"/>
</dbReference>
<comment type="similarity">
    <text evidence="2">Belongs to the ABC transporter superfamily.</text>
</comment>
<keyword evidence="5" id="KW-0547">Nucleotide-binding</keyword>
<dbReference type="GO" id="GO:0005886">
    <property type="term" value="C:plasma membrane"/>
    <property type="evidence" value="ECO:0007669"/>
    <property type="project" value="UniProtKB-SubCell"/>
</dbReference>
<evidence type="ECO:0000256" key="2">
    <source>
        <dbReference type="ARBA" id="ARBA00005417"/>
    </source>
</evidence>
<protein>
    <submittedName>
        <fullName evidence="10">Amino acid ABC transporter ATP-binding protein</fullName>
    </submittedName>
</protein>
<keyword evidence="6 10" id="KW-0067">ATP-binding</keyword>
<dbReference type="Gene3D" id="3.40.50.300">
    <property type="entry name" value="P-loop containing nucleotide triphosphate hydrolases"/>
    <property type="match status" value="1"/>
</dbReference>
<organism evidence="10 11">
    <name type="scientific">Roseovarius spongiae</name>
    <dbReference type="NCBI Taxonomy" id="2320272"/>
    <lineage>
        <taxon>Bacteria</taxon>
        <taxon>Pseudomonadati</taxon>
        <taxon>Pseudomonadota</taxon>
        <taxon>Alphaproteobacteria</taxon>
        <taxon>Rhodobacterales</taxon>
        <taxon>Roseobacteraceae</taxon>
        <taxon>Roseovarius</taxon>
    </lineage>
</organism>
<dbReference type="InterPro" id="IPR027417">
    <property type="entry name" value="P-loop_NTPase"/>
</dbReference>
<gene>
    <name evidence="10" type="ORF">D6850_13525</name>
</gene>
<dbReference type="GO" id="GO:0016887">
    <property type="term" value="F:ATP hydrolysis activity"/>
    <property type="evidence" value="ECO:0007669"/>
    <property type="project" value="InterPro"/>
</dbReference>
<dbReference type="CDD" id="cd03262">
    <property type="entry name" value="ABC_HisP_GlnQ"/>
    <property type="match status" value="1"/>
</dbReference>
<dbReference type="InterPro" id="IPR050086">
    <property type="entry name" value="MetN_ABC_transporter-like"/>
</dbReference>
<dbReference type="RefSeq" id="WP_121167780.1">
    <property type="nucleotide sequence ID" value="NZ_RAPE01000003.1"/>
</dbReference>
<dbReference type="GO" id="GO:0005524">
    <property type="term" value="F:ATP binding"/>
    <property type="evidence" value="ECO:0007669"/>
    <property type="project" value="UniProtKB-KW"/>
</dbReference>
<accession>A0A3A8AU12</accession>
<dbReference type="PIRSF" id="PIRSF039085">
    <property type="entry name" value="ABC_ATPase_HisP"/>
    <property type="match status" value="1"/>
</dbReference>
<dbReference type="Pfam" id="PF00005">
    <property type="entry name" value="ABC_tran"/>
    <property type="match status" value="1"/>
</dbReference>
<keyword evidence="7" id="KW-0029">Amino-acid transport</keyword>
<evidence type="ECO:0000256" key="4">
    <source>
        <dbReference type="ARBA" id="ARBA00022475"/>
    </source>
</evidence>
<dbReference type="InterPro" id="IPR030679">
    <property type="entry name" value="ABC_ATPase_HisP-typ"/>
</dbReference>
<evidence type="ECO:0000313" key="11">
    <source>
        <dbReference type="Proteomes" id="UP000281128"/>
    </source>
</evidence>
<keyword evidence="4" id="KW-1003">Cell membrane</keyword>
<evidence type="ECO:0000313" key="10">
    <source>
        <dbReference type="EMBL" id="RKF14181.1"/>
    </source>
</evidence>
<evidence type="ECO:0000256" key="7">
    <source>
        <dbReference type="ARBA" id="ARBA00022970"/>
    </source>
</evidence>
<evidence type="ECO:0000259" key="9">
    <source>
        <dbReference type="PROSITE" id="PS50893"/>
    </source>
</evidence>
<dbReference type="SUPFAM" id="SSF52540">
    <property type="entry name" value="P-loop containing nucleoside triphosphate hydrolases"/>
    <property type="match status" value="1"/>
</dbReference>
<keyword evidence="3" id="KW-0813">Transport</keyword>
<reference evidence="10 11" key="1">
    <citation type="submission" date="2018-09" db="EMBL/GenBank/DDBJ databases">
        <title>Roseovarius spongiae sp. nov., isolated from a marine sponge.</title>
        <authorList>
            <person name="Zhuang L."/>
            <person name="Luo L."/>
        </authorList>
    </citation>
    <scope>NUCLEOTIDE SEQUENCE [LARGE SCALE GENOMIC DNA]</scope>
    <source>
        <strain evidence="10 11">HN-E21</strain>
    </source>
</reference>
<dbReference type="OrthoDB" id="9802264at2"/>
<sequence length="250" mass="27115">MNREASNGQLLGISGLRKNYGSITVLHDIAFEQASGESVVIVGSSGSGKSTLLRCIAGLEDIDDGTILFDGKKVTAGKDSRAALRGEIGMVFQSFNLFAHLTVIENITLAPRLVRDTPRGQADERARDLLEQVGLSDKVHSYPGELSGGQAQRVAIARALAMDPKLILFDEATSALDPELTKEVLDVMQGVIQGGMTVTIVTHEMNFARKAADRMVFMEHGRIVEQGATEDLFTNPRQERTARFLSQIMA</sequence>
<dbReference type="SMART" id="SM00382">
    <property type="entry name" value="AAA"/>
    <property type="match status" value="1"/>
</dbReference>
<dbReference type="InterPro" id="IPR017871">
    <property type="entry name" value="ABC_transporter-like_CS"/>
</dbReference>
<dbReference type="InterPro" id="IPR003439">
    <property type="entry name" value="ABC_transporter-like_ATP-bd"/>
</dbReference>
<dbReference type="InterPro" id="IPR003593">
    <property type="entry name" value="AAA+_ATPase"/>
</dbReference>
<evidence type="ECO:0000256" key="1">
    <source>
        <dbReference type="ARBA" id="ARBA00004202"/>
    </source>
</evidence>
<dbReference type="Proteomes" id="UP000281128">
    <property type="component" value="Unassembled WGS sequence"/>
</dbReference>
<evidence type="ECO:0000256" key="5">
    <source>
        <dbReference type="ARBA" id="ARBA00022741"/>
    </source>
</evidence>
<dbReference type="PANTHER" id="PTHR43166:SF9">
    <property type="entry name" value="GLUTAMATE_ASPARTATE IMPORT ATP-BINDING PROTEIN GLTL"/>
    <property type="match status" value="1"/>
</dbReference>
<keyword evidence="8" id="KW-0472">Membrane</keyword>
<evidence type="ECO:0000256" key="8">
    <source>
        <dbReference type="ARBA" id="ARBA00023136"/>
    </source>
</evidence>
<evidence type="ECO:0000256" key="6">
    <source>
        <dbReference type="ARBA" id="ARBA00022840"/>
    </source>
</evidence>
<comment type="subcellular location">
    <subcellularLocation>
        <location evidence="1">Cell membrane</location>
        <topology evidence="1">Peripheral membrane protein</topology>
    </subcellularLocation>
</comment>
<dbReference type="PROSITE" id="PS00211">
    <property type="entry name" value="ABC_TRANSPORTER_1"/>
    <property type="match status" value="1"/>
</dbReference>